<dbReference type="PANTHER" id="PTHR30346">
    <property type="entry name" value="TRANSCRIPTIONAL DUAL REGULATOR HCAR-RELATED"/>
    <property type="match status" value="1"/>
</dbReference>
<evidence type="ECO:0000256" key="3">
    <source>
        <dbReference type="ARBA" id="ARBA00023125"/>
    </source>
</evidence>
<dbReference type="SUPFAM" id="SSF53850">
    <property type="entry name" value="Periplasmic binding protein-like II"/>
    <property type="match status" value="1"/>
</dbReference>
<reference evidence="6" key="1">
    <citation type="submission" date="2023-03" db="EMBL/GenBank/DDBJ databases">
        <title>Actinoallomurus iriomotensis NBRC 103681.</title>
        <authorList>
            <person name="Ichikawa N."/>
            <person name="Sato H."/>
            <person name="Tonouchi N."/>
        </authorList>
    </citation>
    <scope>NUCLEOTIDE SEQUENCE</scope>
    <source>
        <strain evidence="6">NBRC 103681</strain>
    </source>
</reference>
<comment type="similarity">
    <text evidence="1">Belongs to the LysR transcriptional regulatory family.</text>
</comment>
<dbReference type="PROSITE" id="PS50931">
    <property type="entry name" value="HTH_LYSR"/>
    <property type="match status" value="1"/>
</dbReference>
<accession>A0A9W6RV78</accession>
<evidence type="ECO:0000259" key="5">
    <source>
        <dbReference type="PROSITE" id="PS50931"/>
    </source>
</evidence>
<dbReference type="AlphaFoldDB" id="A0A9W6RV78"/>
<evidence type="ECO:0000313" key="7">
    <source>
        <dbReference type="Proteomes" id="UP001165135"/>
    </source>
</evidence>
<keyword evidence="2" id="KW-0805">Transcription regulation</keyword>
<keyword evidence="3" id="KW-0238">DNA-binding</keyword>
<dbReference type="PANTHER" id="PTHR30346:SF0">
    <property type="entry name" value="HCA OPERON TRANSCRIPTIONAL ACTIVATOR HCAR"/>
    <property type="match status" value="1"/>
</dbReference>
<dbReference type="Gene3D" id="3.40.190.10">
    <property type="entry name" value="Periplasmic binding protein-like II"/>
    <property type="match status" value="2"/>
</dbReference>
<dbReference type="Proteomes" id="UP001165135">
    <property type="component" value="Unassembled WGS sequence"/>
</dbReference>
<dbReference type="RefSeq" id="WP_285634158.1">
    <property type="nucleotide sequence ID" value="NZ_BSTJ01000016.1"/>
</dbReference>
<dbReference type="Pfam" id="PF03466">
    <property type="entry name" value="LysR_substrate"/>
    <property type="match status" value="1"/>
</dbReference>
<dbReference type="FunFam" id="1.10.10.10:FF:000001">
    <property type="entry name" value="LysR family transcriptional regulator"/>
    <property type="match status" value="1"/>
</dbReference>
<dbReference type="GO" id="GO:0003677">
    <property type="term" value="F:DNA binding"/>
    <property type="evidence" value="ECO:0007669"/>
    <property type="project" value="UniProtKB-KW"/>
</dbReference>
<proteinExistence type="inferred from homology"/>
<gene>
    <name evidence="6" type="ORF">Airi01_090240</name>
</gene>
<dbReference type="SUPFAM" id="SSF46785">
    <property type="entry name" value="Winged helix' DNA-binding domain"/>
    <property type="match status" value="1"/>
</dbReference>
<dbReference type="InterPro" id="IPR036388">
    <property type="entry name" value="WH-like_DNA-bd_sf"/>
</dbReference>
<evidence type="ECO:0000256" key="1">
    <source>
        <dbReference type="ARBA" id="ARBA00009437"/>
    </source>
</evidence>
<evidence type="ECO:0000313" key="6">
    <source>
        <dbReference type="EMBL" id="GLY80757.1"/>
    </source>
</evidence>
<evidence type="ECO:0000256" key="2">
    <source>
        <dbReference type="ARBA" id="ARBA00023015"/>
    </source>
</evidence>
<protein>
    <submittedName>
        <fullName evidence="6">LysR family transcriptional regulator</fullName>
    </submittedName>
</protein>
<dbReference type="InterPro" id="IPR036390">
    <property type="entry name" value="WH_DNA-bd_sf"/>
</dbReference>
<sequence length="307" mass="33158">MQLRHVESFLAVVEEGQFARAASRLFLSPPAVTGHVRRLERELGVPLLHRSPVSLTEAGARFLPHAQAMVTAANAASAAVKDLHGARDAVIRVGVMTPGAAELTPAILRAFCRAQPRTRLTVESLGFTDFLSAVLEHRVDVAFVRPAPDDERVVTDTLTVEPRILLTLAAGDLAHADGVRLDDVLDLRFVRFPETTPRLLSDYGSFAAARNGMDTHWGVGQATSAQDLMTSIAAGWGVAGTLQSLGRYYRSPGTCAVPVVDAPWEASALVSRRDDLRPEIRAFRDLAVALARDPGLSRLRPPVAPER</sequence>
<evidence type="ECO:0000256" key="4">
    <source>
        <dbReference type="ARBA" id="ARBA00023163"/>
    </source>
</evidence>
<comment type="caution">
    <text evidence="6">The sequence shown here is derived from an EMBL/GenBank/DDBJ whole genome shotgun (WGS) entry which is preliminary data.</text>
</comment>
<dbReference type="GO" id="GO:0032993">
    <property type="term" value="C:protein-DNA complex"/>
    <property type="evidence" value="ECO:0007669"/>
    <property type="project" value="TreeGrafter"/>
</dbReference>
<name>A0A9W6RV78_9ACTN</name>
<feature type="domain" description="HTH lysR-type" evidence="5">
    <location>
        <begin position="1"/>
        <end position="56"/>
    </location>
</feature>
<organism evidence="6 7">
    <name type="scientific">Actinoallomurus iriomotensis</name>
    <dbReference type="NCBI Taxonomy" id="478107"/>
    <lineage>
        <taxon>Bacteria</taxon>
        <taxon>Bacillati</taxon>
        <taxon>Actinomycetota</taxon>
        <taxon>Actinomycetes</taxon>
        <taxon>Streptosporangiales</taxon>
        <taxon>Thermomonosporaceae</taxon>
        <taxon>Actinoallomurus</taxon>
    </lineage>
</organism>
<dbReference type="GO" id="GO:0003700">
    <property type="term" value="F:DNA-binding transcription factor activity"/>
    <property type="evidence" value="ECO:0007669"/>
    <property type="project" value="InterPro"/>
</dbReference>
<dbReference type="Pfam" id="PF00126">
    <property type="entry name" value="HTH_1"/>
    <property type="match status" value="1"/>
</dbReference>
<dbReference type="Gene3D" id="1.10.10.10">
    <property type="entry name" value="Winged helix-like DNA-binding domain superfamily/Winged helix DNA-binding domain"/>
    <property type="match status" value="1"/>
</dbReference>
<dbReference type="InterPro" id="IPR000847">
    <property type="entry name" value="LysR_HTH_N"/>
</dbReference>
<keyword evidence="4" id="KW-0804">Transcription</keyword>
<dbReference type="EMBL" id="BSTJ01000016">
    <property type="protein sequence ID" value="GLY80757.1"/>
    <property type="molecule type" value="Genomic_DNA"/>
</dbReference>
<dbReference type="InterPro" id="IPR005119">
    <property type="entry name" value="LysR_subst-bd"/>
</dbReference>
<dbReference type="PRINTS" id="PR00039">
    <property type="entry name" value="HTHLYSR"/>
</dbReference>